<dbReference type="SUPFAM" id="SSF46565">
    <property type="entry name" value="Chaperone J-domain"/>
    <property type="match status" value="1"/>
</dbReference>
<dbReference type="CDD" id="cd10719">
    <property type="entry name" value="DnaJ_zf"/>
    <property type="match status" value="1"/>
</dbReference>
<dbReference type="PROSITE" id="PS00636">
    <property type="entry name" value="DNAJ_1"/>
    <property type="match status" value="1"/>
</dbReference>
<keyword evidence="9" id="KW-1185">Reference proteome</keyword>
<sequence>METGQQPTLYEILGVPKDASQDDIRRAYRKKAFELHPDRNQDDPLATEKFQQLGEAYSILKDPEQREKYDRFGLNGETPTEPDDIQVFEMMTQILGFGRSRGPPTGDKVSPTVRFFQFSLRDAYLGLEVTNTIKIHNVCPECHGFGSNDGVEYPVCDECHGAGSLSPGGLQFLFPCKKCHNVGYFTPPDKICKVCKGHKIITVKKEVKVKMEIGQQEGKQIVLPSEGDEYPKKKSADLVLITQQKFDSDFQREGDDLYFVEKVSRIEARKGTAFVIHTPDGRDLHVCTPKDKPIRFDRVMWLKGEGMPCNGSTQFKGNLYIFFKYGFPGLITEGVRTVAGLIYRKSAEIELQEAPEEIQQDFRRRAEEYIRQQEAAFQNEQEQ</sequence>
<dbReference type="InterPro" id="IPR018253">
    <property type="entry name" value="DnaJ_domain_CS"/>
</dbReference>
<evidence type="ECO:0000256" key="5">
    <source>
        <dbReference type="PROSITE-ProRule" id="PRU00546"/>
    </source>
</evidence>
<dbReference type="InterPro" id="IPR001305">
    <property type="entry name" value="HSP_DnaJ_Cys-rich_dom"/>
</dbReference>
<dbReference type="PANTHER" id="PTHR43888">
    <property type="entry name" value="DNAJ-LIKE-2, ISOFORM A-RELATED"/>
    <property type="match status" value="1"/>
</dbReference>
<keyword evidence="1 5" id="KW-0479">Metal-binding</keyword>
<keyword evidence="4 5" id="KW-0862">Zinc</keyword>
<dbReference type="PRINTS" id="PR00625">
    <property type="entry name" value="JDOMAIN"/>
</dbReference>
<dbReference type="InterPro" id="IPR036869">
    <property type="entry name" value="J_dom_sf"/>
</dbReference>
<organism evidence="8 9">
    <name type="scientific">Tritrichomonas musculus</name>
    <dbReference type="NCBI Taxonomy" id="1915356"/>
    <lineage>
        <taxon>Eukaryota</taxon>
        <taxon>Metamonada</taxon>
        <taxon>Parabasalia</taxon>
        <taxon>Tritrichomonadida</taxon>
        <taxon>Tritrichomonadidae</taxon>
        <taxon>Tritrichomonas</taxon>
    </lineage>
</organism>
<evidence type="ECO:0000256" key="2">
    <source>
        <dbReference type="ARBA" id="ARBA00022737"/>
    </source>
</evidence>
<name>A0ABR2H756_9EUKA</name>
<dbReference type="EMBL" id="JAPFFF010000039">
    <property type="protein sequence ID" value="KAK8842065.1"/>
    <property type="molecule type" value="Genomic_DNA"/>
</dbReference>
<dbReference type="InterPro" id="IPR008971">
    <property type="entry name" value="HSP40/DnaJ_pept-bd"/>
</dbReference>
<gene>
    <name evidence="8" type="ORF">M9Y10_026287</name>
</gene>
<dbReference type="CDD" id="cd06257">
    <property type="entry name" value="DnaJ"/>
    <property type="match status" value="1"/>
</dbReference>
<dbReference type="InterPro" id="IPR002939">
    <property type="entry name" value="DnaJ_C"/>
</dbReference>
<dbReference type="Pfam" id="PF00226">
    <property type="entry name" value="DnaJ"/>
    <property type="match status" value="1"/>
</dbReference>
<evidence type="ECO:0000313" key="8">
    <source>
        <dbReference type="EMBL" id="KAK8842065.1"/>
    </source>
</evidence>
<dbReference type="SUPFAM" id="SSF49493">
    <property type="entry name" value="HSP40/DnaJ peptide-binding domain"/>
    <property type="match status" value="2"/>
</dbReference>
<reference evidence="8 9" key="1">
    <citation type="submission" date="2024-04" db="EMBL/GenBank/DDBJ databases">
        <title>Tritrichomonas musculus Genome.</title>
        <authorList>
            <person name="Alves-Ferreira E."/>
            <person name="Grigg M."/>
            <person name="Lorenzi H."/>
            <person name="Galac M."/>
        </authorList>
    </citation>
    <scope>NUCLEOTIDE SEQUENCE [LARGE SCALE GENOMIC DNA]</scope>
    <source>
        <strain evidence="8 9">EAF2021</strain>
    </source>
</reference>
<dbReference type="Proteomes" id="UP001470230">
    <property type="component" value="Unassembled WGS sequence"/>
</dbReference>
<dbReference type="Pfam" id="PF00684">
    <property type="entry name" value="DnaJ_CXXCXGXG"/>
    <property type="match status" value="1"/>
</dbReference>
<accession>A0ABR2H756</accession>
<evidence type="ECO:0000259" key="7">
    <source>
        <dbReference type="PROSITE" id="PS51188"/>
    </source>
</evidence>
<dbReference type="Gene3D" id="2.10.230.10">
    <property type="entry name" value="Heat shock protein DnaJ, cysteine-rich domain"/>
    <property type="match status" value="1"/>
</dbReference>
<keyword evidence="3 5" id="KW-0863">Zinc-finger</keyword>
<dbReference type="InterPro" id="IPR044713">
    <property type="entry name" value="DNJA1/2-like"/>
</dbReference>
<dbReference type="Gene3D" id="2.60.260.20">
    <property type="entry name" value="Urease metallochaperone UreE, N-terminal domain"/>
    <property type="match status" value="2"/>
</dbReference>
<dbReference type="InterPro" id="IPR001623">
    <property type="entry name" value="DnaJ_domain"/>
</dbReference>
<comment type="caution">
    <text evidence="8">The sequence shown here is derived from an EMBL/GenBank/DDBJ whole genome shotgun (WGS) entry which is preliminary data.</text>
</comment>
<keyword evidence="2" id="KW-0677">Repeat</keyword>
<dbReference type="SUPFAM" id="SSF57938">
    <property type="entry name" value="DnaJ/Hsp40 cysteine-rich domain"/>
    <property type="match status" value="1"/>
</dbReference>
<evidence type="ECO:0000256" key="4">
    <source>
        <dbReference type="ARBA" id="ARBA00022833"/>
    </source>
</evidence>
<evidence type="ECO:0000256" key="3">
    <source>
        <dbReference type="ARBA" id="ARBA00022771"/>
    </source>
</evidence>
<dbReference type="InterPro" id="IPR036410">
    <property type="entry name" value="HSP_DnaJ_Cys-rich_dom_sf"/>
</dbReference>
<feature type="zinc finger region" description="CR-type" evidence="5">
    <location>
        <begin position="126"/>
        <end position="204"/>
    </location>
</feature>
<proteinExistence type="predicted"/>
<evidence type="ECO:0008006" key="10">
    <source>
        <dbReference type="Google" id="ProtNLM"/>
    </source>
</evidence>
<evidence type="ECO:0000259" key="6">
    <source>
        <dbReference type="PROSITE" id="PS50076"/>
    </source>
</evidence>
<feature type="domain" description="CR-type" evidence="7">
    <location>
        <begin position="126"/>
        <end position="204"/>
    </location>
</feature>
<feature type="domain" description="J" evidence="6">
    <location>
        <begin position="8"/>
        <end position="73"/>
    </location>
</feature>
<protein>
    <recommendedName>
        <fullName evidence="10">DnaJ domain containing protein</fullName>
    </recommendedName>
</protein>
<evidence type="ECO:0000256" key="1">
    <source>
        <dbReference type="ARBA" id="ARBA00022723"/>
    </source>
</evidence>
<evidence type="ECO:0000313" key="9">
    <source>
        <dbReference type="Proteomes" id="UP001470230"/>
    </source>
</evidence>
<dbReference type="Gene3D" id="1.10.287.110">
    <property type="entry name" value="DnaJ domain"/>
    <property type="match status" value="1"/>
</dbReference>
<dbReference type="PROSITE" id="PS50076">
    <property type="entry name" value="DNAJ_2"/>
    <property type="match status" value="1"/>
</dbReference>
<dbReference type="Pfam" id="PF01556">
    <property type="entry name" value="DnaJ_C"/>
    <property type="match status" value="1"/>
</dbReference>
<dbReference type="PROSITE" id="PS51188">
    <property type="entry name" value="ZF_CR"/>
    <property type="match status" value="1"/>
</dbReference>
<dbReference type="SMART" id="SM00271">
    <property type="entry name" value="DnaJ"/>
    <property type="match status" value="1"/>
</dbReference>